<evidence type="ECO:0000313" key="2">
    <source>
        <dbReference type="EMBL" id="KAJ6642502.1"/>
    </source>
</evidence>
<evidence type="ECO:0000313" key="3">
    <source>
        <dbReference type="Proteomes" id="UP001151699"/>
    </source>
</evidence>
<dbReference type="GO" id="GO:0047499">
    <property type="term" value="F:calcium-independent phospholipase A2 activity"/>
    <property type="evidence" value="ECO:0007669"/>
    <property type="project" value="InterPro"/>
</dbReference>
<dbReference type="GO" id="GO:0052816">
    <property type="term" value="F:long-chain fatty acyl-CoA hydrolase activity"/>
    <property type="evidence" value="ECO:0007669"/>
    <property type="project" value="TreeGrafter"/>
</dbReference>
<evidence type="ECO:0000256" key="1">
    <source>
        <dbReference type="ARBA" id="ARBA00022801"/>
    </source>
</evidence>
<organism evidence="2 3">
    <name type="scientific">Pseudolycoriella hygida</name>
    <dbReference type="NCBI Taxonomy" id="35572"/>
    <lineage>
        <taxon>Eukaryota</taxon>
        <taxon>Metazoa</taxon>
        <taxon>Ecdysozoa</taxon>
        <taxon>Arthropoda</taxon>
        <taxon>Hexapoda</taxon>
        <taxon>Insecta</taxon>
        <taxon>Pterygota</taxon>
        <taxon>Neoptera</taxon>
        <taxon>Endopterygota</taxon>
        <taxon>Diptera</taxon>
        <taxon>Nematocera</taxon>
        <taxon>Sciaroidea</taxon>
        <taxon>Sciaridae</taxon>
        <taxon>Pseudolycoriella</taxon>
    </lineage>
</organism>
<proteinExistence type="predicted"/>
<keyword evidence="3" id="KW-1185">Reference proteome</keyword>
<dbReference type="InterPro" id="IPR047148">
    <property type="entry name" value="PLPL9"/>
</dbReference>
<dbReference type="GO" id="GO:0005739">
    <property type="term" value="C:mitochondrion"/>
    <property type="evidence" value="ECO:0007669"/>
    <property type="project" value="TreeGrafter"/>
</dbReference>
<accession>A0A9Q0N2P7</accession>
<name>A0A9Q0N2P7_9DIPT</name>
<dbReference type="GO" id="GO:2000304">
    <property type="term" value="P:positive regulation of ceramide biosynthetic process"/>
    <property type="evidence" value="ECO:0007669"/>
    <property type="project" value="TreeGrafter"/>
</dbReference>
<protein>
    <submittedName>
        <fullName evidence="2">85/88 kDa calcium-independent phospholipase A2</fullName>
    </submittedName>
</protein>
<keyword evidence="1" id="KW-0378">Hydrolase</keyword>
<dbReference type="Proteomes" id="UP001151699">
    <property type="component" value="Chromosome B"/>
</dbReference>
<dbReference type="PANTHER" id="PTHR24139">
    <property type="entry name" value="CALCIUM-INDEPENDENT PHOSPHOLIPASE A2"/>
    <property type="match status" value="1"/>
</dbReference>
<dbReference type="PANTHER" id="PTHR24139:SF34">
    <property type="entry name" value="85_88 KDA CALCIUM-INDEPENDENT PHOSPHOLIPASE A2"/>
    <property type="match status" value="1"/>
</dbReference>
<sequence length="144" mass="16091">MTEIHEYNMALRSVGREADAIPVSAVVSLGTGMIPVTELKEIDVFRPDSLFDAAKLAYGISAIGNLLVDQATASDGRVVDRARAWCSMIGVPYFRFNPQLSADIAMDEKNDLKLINMLWEAKAYMHANRSKVIEMINLLKYFTF</sequence>
<dbReference type="AlphaFoldDB" id="A0A9Q0N2P7"/>
<comment type="caution">
    <text evidence="2">The sequence shown here is derived from an EMBL/GenBank/DDBJ whole genome shotgun (WGS) entry which is preliminary data.</text>
</comment>
<dbReference type="OrthoDB" id="10021675at2759"/>
<reference evidence="2" key="1">
    <citation type="submission" date="2022-07" db="EMBL/GenBank/DDBJ databases">
        <authorList>
            <person name="Trinca V."/>
            <person name="Uliana J.V.C."/>
            <person name="Torres T.T."/>
            <person name="Ward R.J."/>
            <person name="Monesi N."/>
        </authorList>
    </citation>
    <scope>NUCLEOTIDE SEQUENCE</scope>
    <source>
        <strain evidence="2">HSMRA1968</strain>
        <tissue evidence="2">Whole embryos</tissue>
    </source>
</reference>
<dbReference type="EMBL" id="WJQU01000002">
    <property type="protein sequence ID" value="KAJ6642502.1"/>
    <property type="molecule type" value="Genomic_DNA"/>
</dbReference>
<gene>
    <name evidence="2" type="primary">PLA2G6</name>
    <name evidence="2" type="ORF">Bhyg_07453</name>
</gene>